<dbReference type="PANTHER" id="PTHR48090">
    <property type="entry name" value="UNDECAPRENYL-PHOSPHATE 4-DEOXY-4-FORMAMIDO-L-ARABINOSE TRANSFERASE-RELATED"/>
    <property type="match status" value="1"/>
</dbReference>
<organism evidence="2 3">
    <name type="scientific">Orenia marismortui</name>
    <dbReference type="NCBI Taxonomy" id="46469"/>
    <lineage>
        <taxon>Bacteria</taxon>
        <taxon>Bacillati</taxon>
        <taxon>Bacillota</taxon>
        <taxon>Clostridia</taxon>
        <taxon>Halanaerobiales</taxon>
        <taxon>Halobacteroidaceae</taxon>
        <taxon>Orenia</taxon>
    </lineage>
</organism>
<protein>
    <submittedName>
        <fullName evidence="2">Glycosyl transferase family 2</fullName>
    </submittedName>
</protein>
<feature type="domain" description="Glycosyltransferase 2-like" evidence="1">
    <location>
        <begin position="6"/>
        <end position="123"/>
    </location>
</feature>
<dbReference type="CDD" id="cd04179">
    <property type="entry name" value="DPM_DPG-synthase_like"/>
    <property type="match status" value="1"/>
</dbReference>
<evidence type="ECO:0000313" key="2">
    <source>
        <dbReference type="EMBL" id="TDX51195.1"/>
    </source>
</evidence>
<dbReference type="STRING" id="926561.GCA_000379025_02848"/>
<dbReference type="Gene3D" id="3.90.550.10">
    <property type="entry name" value="Spore Coat Polysaccharide Biosynthesis Protein SpsA, Chain A"/>
    <property type="match status" value="1"/>
</dbReference>
<dbReference type="RefSeq" id="WP_134117045.1">
    <property type="nucleotide sequence ID" value="NZ_SOEG01000015.1"/>
</dbReference>
<comment type="caution">
    <text evidence="2">The sequence shown here is derived from an EMBL/GenBank/DDBJ whole genome shotgun (WGS) entry which is preliminary data.</text>
</comment>
<evidence type="ECO:0000259" key="1">
    <source>
        <dbReference type="Pfam" id="PF00535"/>
    </source>
</evidence>
<dbReference type="PANTHER" id="PTHR48090:SF7">
    <property type="entry name" value="RFBJ PROTEIN"/>
    <property type="match status" value="1"/>
</dbReference>
<dbReference type="SUPFAM" id="SSF53448">
    <property type="entry name" value="Nucleotide-diphospho-sugar transferases"/>
    <property type="match status" value="1"/>
</dbReference>
<dbReference type="Pfam" id="PF00535">
    <property type="entry name" value="Glycos_transf_2"/>
    <property type="match status" value="1"/>
</dbReference>
<name>A0A4R8GY10_9FIRM</name>
<evidence type="ECO:0000313" key="3">
    <source>
        <dbReference type="Proteomes" id="UP000295832"/>
    </source>
</evidence>
<dbReference type="InterPro" id="IPR050256">
    <property type="entry name" value="Glycosyltransferase_2"/>
</dbReference>
<dbReference type="EMBL" id="SOEG01000015">
    <property type="protein sequence ID" value="TDX51195.1"/>
    <property type="molecule type" value="Genomic_DNA"/>
</dbReference>
<dbReference type="InterPro" id="IPR029044">
    <property type="entry name" value="Nucleotide-diphossugar_trans"/>
</dbReference>
<dbReference type="Proteomes" id="UP000295832">
    <property type="component" value="Unassembled WGS sequence"/>
</dbReference>
<proteinExistence type="predicted"/>
<accession>A0A4R8GY10</accession>
<dbReference type="GO" id="GO:0016740">
    <property type="term" value="F:transferase activity"/>
    <property type="evidence" value="ECO:0007669"/>
    <property type="project" value="UniProtKB-KW"/>
</dbReference>
<keyword evidence="3" id="KW-1185">Reference proteome</keyword>
<dbReference type="InterPro" id="IPR001173">
    <property type="entry name" value="Glyco_trans_2-like"/>
</dbReference>
<dbReference type="AlphaFoldDB" id="A0A4R8GY10"/>
<reference evidence="2 3" key="1">
    <citation type="submission" date="2019-03" db="EMBL/GenBank/DDBJ databases">
        <title>Subsurface microbial communities from deep shales in Ohio and West Virginia, USA.</title>
        <authorList>
            <person name="Wrighton K."/>
        </authorList>
    </citation>
    <scope>NUCLEOTIDE SEQUENCE [LARGE SCALE GENOMIC DNA]</scope>
    <source>
        <strain evidence="2 3">MSL 6dP</strain>
    </source>
</reference>
<gene>
    <name evidence="2" type="ORF">C7959_11571</name>
</gene>
<keyword evidence="2" id="KW-0808">Transferase</keyword>
<sequence length="223" mass="24585">MNKTVSAIIPAYNEEDSIEATIKTVKSIDKVKEVIVIDDGSEDKTYQKAIKVAHKVIKLDVNQGKGSALNYGLKEAKGDILLLLDGDLAESAAEAEKLIEPLLADRADMSIAQFPPSQIKGGFGLVKALANWGLKKMTYQEFSAPLSGQRALSKDVIKKIDSFAEGFGVEVALTIDVCKAGFKVEEVPVNMNHRETKRDIKGFLHRGKQFKDVLRVILLKMRR</sequence>